<feature type="region of interest" description="Disordered" evidence="4">
    <location>
        <begin position="329"/>
        <end position="365"/>
    </location>
</feature>
<dbReference type="GO" id="GO:0005737">
    <property type="term" value="C:cytoplasm"/>
    <property type="evidence" value="ECO:0007669"/>
    <property type="project" value="TreeGrafter"/>
</dbReference>
<protein>
    <submittedName>
        <fullName evidence="6">Uncharacterized protein LOC113518170 isoform X1</fullName>
    </submittedName>
</protein>
<sequence>MISCYKREPTRIDQPHIFKICYTAAEEADKREDRGMASDGTINTGVEPTSLEYMEDPYFVTPDDDSTPSFDVAVDELDDVEDLASWPHDDADTDWRALPDLAESALCIETEFYMDNRRRRLRIFRKKMREVRVTFQDLSKPYLARVSSHTNYKKFLGITLGAEEAMAGVGAASDTPVVDELAGLTPEQAEQLRAEWSRELARVEDEIATLRTVLQSKIRQSSELKRKLGITVWKEITEDVNQGLKNVKESQVYQTIETRLAELSKAVTEAPIYQKTESVIKSTAEKTTSILGGITAGVSSKLGQMRNSESFRSIEERVGSAYENVKGKVASRSNSTQSFDEALRDASRAASGATSPTIPENKPLP</sequence>
<evidence type="ECO:0000256" key="4">
    <source>
        <dbReference type="SAM" id="MobiDB-lite"/>
    </source>
</evidence>
<dbReference type="FunCoup" id="A0A6J1WSN0">
    <property type="interactions" value="659"/>
</dbReference>
<keyword evidence="5" id="KW-1185">Reference proteome</keyword>
<name>A0A6J1WSN0_GALME</name>
<dbReference type="AlphaFoldDB" id="A0A6J1WSN0"/>
<comment type="similarity">
    <text evidence="1">Belongs to the TPD52 family.</text>
</comment>
<evidence type="ECO:0000256" key="1">
    <source>
        <dbReference type="ARBA" id="ARBA00005702"/>
    </source>
</evidence>
<dbReference type="Pfam" id="PF04201">
    <property type="entry name" value="TPD52"/>
    <property type="match status" value="2"/>
</dbReference>
<dbReference type="SUPFAM" id="SSF58113">
    <property type="entry name" value="Apolipoprotein A-I"/>
    <property type="match status" value="1"/>
</dbReference>
<reference evidence="6" key="1">
    <citation type="submission" date="2025-08" db="UniProtKB">
        <authorList>
            <consortium name="RefSeq"/>
        </authorList>
    </citation>
    <scope>IDENTIFICATION</scope>
    <source>
        <tissue evidence="6">Whole larvae</tissue>
    </source>
</reference>
<dbReference type="PANTHER" id="PTHR19307">
    <property type="entry name" value="TUMOR PROTEIN D52"/>
    <property type="match status" value="1"/>
</dbReference>
<evidence type="ECO:0000313" key="5">
    <source>
        <dbReference type="Proteomes" id="UP001652740"/>
    </source>
</evidence>
<dbReference type="RefSeq" id="XP_026758754.2">
    <property type="nucleotide sequence ID" value="XM_026902953.3"/>
</dbReference>
<feature type="coiled-coil region" evidence="3">
    <location>
        <begin position="193"/>
        <end position="220"/>
    </location>
</feature>
<dbReference type="InParanoid" id="A0A6J1WSN0"/>
<dbReference type="InterPro" id="IPR007327">
    <property type="entry name" value="TPD52"/>
</dbReference>
<evidence type="ECO:0000256" key="3">
    <source>
        <dbReference type="SAM" id="Coils"/>
    </source>
</evidence>
<gene>
    <name evidence="6" type="primary">LOC113518170</name>
</gene>
<keyword evidence="2 3" id="KW-0175">Coiled coil</keyword>
<evidence type="ECO:0000256" key="2">
    <source>
        <dbReference type="ARBA" id="ARBA00023054"/>
    </source>
</evidence>
<dbReference type="Proteomes" id="UP001652740">
    <property type="component" value="Unplaced"/>
</dbReference>
<dbReference type="KEGG" id="gmw:113518170"/>
<dbReference type="GeneID" id="113518170"/>
<organism evidence="5 6">
    <name type="scientific">Galleria mellonella</name>
    <name type="common">Greater wax moth</name>
    <dbReference type="NCBI Taxonomy" id="7137"/>
    <lineage>
        <taxon>Eukaryota</taxon>
        <taxon>Metazoa</taxon>
        <taxon>Ecdysozoa</taxon>
        <taxon>Arthropoda</taxon>
        <taxon>Hexapoda</taxon>
        <taxon>Insecta</taxon>
        <taxon>Pterygota</taxon>
        <taxon>Neoptera</taxon>
        <taxon>Endopterygota</taxon>
        <taxon>Lepidoptera</taxon>
        <taxon>Glossata</taxon>
        <taxon>Ditrysia</taxon>
        <taxon>Pyraloidea</taxon>
        <taxon>Pyralidae</taxon>
        <taxon>Galleriinae</taxon>
        <taxon>Galleria</taxon>
    </lineage>
</organism>
<proteinExistence type="inferred from homology"/>
<dbReference type="PANTHER" id="PTHR19307:SF14">
    <property type="entry name" value="TUMOR PROTEIN D52"/>
    <property type="match status" value="1"/>
</dbReference>
<accession>A0A6J1WSN0</accession>
<evidence type="ECO:0000313" key="6">
    <source>
        <dbReference type="RefSeq" id="XP_026758754.2"/>
    </source>
</evidence>